<sequence>MSPRTRASIVVVGDCLRDVDVVGAVDRLCPDAPAPVLAESSRRERPGGAGLTALLASRSTQRPVRLVTALGSDADEMRALLSGVDVVALGAGGTTPTKTRMLTDDRVLLRVDSGGLGPVTASDEAVDAIAGAGVVLVSDYGRGITADPAIRAALTDAAARVPVVWDPHPNGSPPVPGATLVTPNLGEARGYVSAFRPYQGGKHSQGFPREQAELGDALREHWGVDAVAVTAGSSGAVLRTATGTSVAPAAPATGGDPCGAGDRFAASVAVALAEGSAVDDAVRRGVADAAAFVAAGGASGLDDDAAPEQPDPVAAARARGATVVATGGCFDLLHAGHARTLAAARQLAGEDGVLVVCLNSDASVRRLKGPERPVVAEADRAEMLAALASVDAVEVFDEDDPRAVLDRLRPDIWVKGGDYAGDDLLETPLVRSWGGEVVAVPYHAGRSSTRLLARLQTTDPVPSGGTT</sequence>
<feature type="domain" description="Cytidyltransferase-like" evidence="6">
    <location>
        <begin position="326"/>
        <end position="422"/>
    </location>
</feature>
<dbReference type="Gene3D" id="3.40.50.620">
    <property type="entry name" value="HUPs"/>
    <property type="match status" value="1"/>
</dbReference>
<protein>
    <submittedName>
        <fullName evidence="7">PfkB family carbohydrate kinase</fullName>
    </submittedName>
</protein>
<dbReference type="PANTHER" id="PTHR43793:SF2">
    <property type="entry name" value="BIFUNCTIONAL PROTEIN HLDE"/>
    <property type="match status" value="1"/>
</dbReference>
<keyword evidence="2" id="KW-0548">Nucleotidyltransferase</keyword>
<comment type="caution">
    <text evidence="7">The sequence shown here is derived from an EMBL/GenBank/DDBJ whole genome shotgun (WGS) entry which is preliminary data.</text>
</comment>
<dbReference type="NCBIfam" id="TIGR00125">
    <property type="entry name" value="cyt_tran_rel"/>
    <property type="match status" value="1"/>
</dbReference>
<organism evidence="7 8">
    <name type="scientific">Actinomycetospora flava</name>
    <dbReference type="NCBI Taxonomy" id="3129232"/>
    <lineage>
        <taxon>Bacteria</taxon>
        <taxon>Bacillati</taxon>
        <taxon>Actinomycetota</taxon>
        <taxon>Actinomycetes</taxon>
        <taxon>Pseudonocardiales</taxon>
        <taxon>Pseudonocardiaceae</taxon>
        <taxon>Actinomycetospora</taxon>
    </lineage>
</organism>
<evidence type="ECO:0000313" key="7">
    <source>
        <dbReference type="EMBL" id="MEJ2863537.1"/>
    </source>
</evidence>
<evidence type="ECO:0000259" key="6">
    <source>
        <dbReference type="Pfam" id="PF01467"/>
    </source>
</evidence>
<dbReference type="Gene3D" id="3.40.1190.20">
    <property type="match status" value="1"/>
</dbReference>
<dbReference type="Proteomes" id="UP001369736">
    <property type="component" value="Unassembled WGS sequence"/>
</dbReference>
<accession>A0ABU8M877</accession>
<proteinExistence type="predicted"/>
<dbReference type="EMBL" id="JBBEGM010000009">
    <property type="protein sequence ID" value="MEJ2863537.1"/>
    <property type="molecule type" value="Genomic_DNA"/>
</dbReference>
<evidence type="ECO:0000313" key="8">
    <source>
        <dbReference type="Proteomes" id="UP001369736"/>
    </source>
</evidence>
<dbReference type="InterPro" id="IPR004821">
    <property type="entry name" value="Cyt_trans-like"/>
</dbReference>
<dbReference type="Pfam" id="PF00294">
    <property type="entry name" value="PfkB"/>
    <property type="match status" value="1"/>
</dbReference>
<dbReference type="InterPro" id="IPR029056">
    <property type="entry name" value="Ribokinase-like"/>
</dbReference>
<keyword evidence="7" id="KW-0418">Kinase</keyword>
<dbReference type="InterPro" id="IPR014729">
    <property type="entry name" value="Rossmann-like_a/b/a_fold"/>
</dbReference>
<name>A0ABU8M877_9PSEU</name>
<reference evidence="7 8" key="1">
    <citation type="submission" date="2024-03" db="EMBL/GenBank/DDBJ databases">
        <title>Actinomycetospora sp. OC33-EN07, a novel actinomycete isolated from wild orchid (Aerides multiflora).</title>
        <authorList>
            <person name="Suriyachadkun C."/>
        </authorList>
    </citation>
    <scope>NUCLEOTIDE SEQUENCE [LARGE SCALE GENOMIC DNA]</scope>
    <source>
        <strain evidence="7 8">OC33-EN07</strain>
    </source>
</reference>
<evidence type="ECO:0000259" key="5">
    <source>
        <dbReference type="Pfam" id="PF00294"/>
    </source>
</evidence>
<keyword evidence="1" id="KW-0808">Transferase</keyword>
<dbReference type="PANTHER" id="PTHR43793">
    <property type="entry name" value="FAD SYNTHASE"/>
    <property type="match status" value="1"/>
</dbReference>
<keyword evidence="8" id="KW-1185">Reference proteome</keyword>
<feature type="domain" description="Carbohydrate kinase PfkB" evidence="5">
    <location>
        <begin position="7"/>
        <end position="299"/>
    </location>
</feature>
<evidence type="ECO:0000256" key="2">
    <source>
        <dbReference type="ARBA" id="ARBA00022695"/>
    </source>
</evidence>
<dbReference type="InterPro" id="IPR050385">
    <property type="entry name" value="Archaeal_FAD_synthase"/>
</dbReference>
<dbReference type="GO" id="GO:0016301">
    <property type="term" value="F:kinase activity"/>
    <property type="evidence" value="ECO:0007669"/>
    <property type="project" value="UniProtKB-KW"/>
</dbReference>
<dbReference type="Pfam" id="PF01467">
    <property type="entry name" value="CTP_transf_like"/>
    <property type="match status" value="1"/>
</dbReference>
<gene>
    <name evidence="7" type="ORF">WCD58_20410</name>
</gene>
<dbReference type="SUPFAM" id="SSF53613">
    <property type="entry name" value="Ribokinase-like"/>
    <property type="match status" value="1"/>
</dbReference>
<evidence type="ECO:0000256" key="1">
    <source>
        <dbReference type="ARBA" id="ARBA00022679"/>
    </source>
</evidence>
<evidence type="ECO:0000256" key="3">
    <source>
        <dbReference type="ARBA" id="ARBA00023268"/>
    </source>
</evidence>
<keyword evidence="4" id="KW-0119">Carbohydrate metabolism</keyword>
<evidence type="ECO:0000256" key="4">
    <source>
        <dbReference type="ARBA" id="ARBA00023277"/>
    </source>
</evidence>
<dbReference type="SUPFAM" id="SSF52374">
    <property type="entry name" value="Nucleotidylyl transferase"/>
    <property type="match status" value="1"/>
</dbReference>
<keyword evidence="3" id="KW-0511">Multifunctional enzyme</keyword>
<dbReference type="InterPro" id="IPR011611">
    <property type="entry name" value="PfkB_dom"/>
</dbReference>
<dbReference type="RefSeq" id="WP_337704906.1">
    <property type="nucleotide sequence ID" value="NZ_JBBEGM010000009.1"/>
</dbReference>